<reference evidence="10 11" key="1">
    <citation type="submission" date="2013-11" db="EMBL/GenBank/DDBJ databases">
        <title>Genome sequencing of Stegodyphus mimosarum.</title>
        <authorList>
            <person name="Bechsgaard J."/>
        </authorList>
    </citation>
    <scope>NUCLEOTIDE SEQUENCE [LARGE SCALE GENOMIC DNA]</scope>
</reference>
<evidence type="ECO:0000256" key="8">
    <source>
        <dbReference type="ARBA" id="ARBA00023242"/>
    </source>
</evidence>
<dbReference type="InterPro" id="IPR008728">
    <property type="entry name" value="Elongator_complex_protein_4"/>
</dbReference>
<dbReference type="Gene3D" id="3.40.50.300">
    <property type="entry name" value="P-loop containing nucleotide triphosphate hydrolases"/>
    <property type="match status" value="1"/>
</dbReference>
<dbReference type="CDD" id="cd19494">
    <property type="entry name" value="Elp4"/>
    <property type="match status" value="1"/>
</dbReference>
<organism evidence="10 11">
    <name type="scientific">Stegodyphus mimosarum</name>
    <name type="common">African social velvet spider</name>
    <dbReference type="NCBI Taxonomy" id="407821"/>
    <lineage>
        <taxon>Eukaryota</taxon>
        <taxon>Metazoa</taxon>
        <taxon>Ecdysozoa</taxon>
        <taxon>Arthropoda</taxon>
        <taxon>Chelicerata</taxon>
        <taxon>Arachnida</taxon>
        <taxon>Araneae</taxon>
        <taxon>Araneomorphae</taxon>
        <taxon>Entelegynae</taxon>
        <taxon>Eresoidea</taxon>
        <taxon>Eresidae</taxon>
        <taxon>Stegodyphus</taxon>
    </lineage>
</organism>
<evidence type="ECO:0000256" key="2">
    <source>
        <dbReference type="ARBA" id="ARBA00004496"/>
    </source>
</evidence>
<dbReference type="STRING" id="407821.A0A087UZ36"/>
<feature type="region of interest" description="Disordered" evidence="9">
    <location>
        <begin position="348"/>
        <end position="368"/>
    </location>
</feature>
<keyword evidence="7" id="KW-0819">tRNA processing</keyword>
<evidence type="ECO:0000256" key="7">
    <source>
        <dbReference type="ARBA" id="ARBA00022694"/>
    </source>
</evidence>
<evidence type="ECO:0000256" key="9">
    <source>
        <dbReference type="SAM" id="MobiDB-lite"/>
    </source>
</evidence>
<dbReference type="OMA" id="NTTMWDD"/>
<dbReference type="UniPathway" id="UPA00988"/>
<keyword evidence="6" id="KW-0963">Cytoplasm</keyword>
<comment type="pathway">
    <text evidence="3">tRNA modification; 5-methoxycarbonylmethyl-2-thiouridine-tRNA biosynthesis.</text>
</comment>
<dbReference type="InterPro" id="IPR027417">
    <property type="entry name" value="P-loop_NTPase"/>
</dbReference>
<dbReference type="GO" id="GO:0005737">
    <property type="term" value="C:cytoplasm"/>
    <property type="evidence" value="ECO:0007669"/>
    <property type="project" value="UniProtKB-SubCell"/>
</dbReference>
<evidence type="ECO:0000256" key="6">
    <source>
        <dbReference type="ARBA" id="ARBA00022490"/>
    </source>
</evidence>
<dbReference type="AlphaFoldDB" id="A0A087UZ36"/>
<dbReference type="OrthoDB" id="289162at2759"/>
<gene>
    <name evidence="10" type="ORF">X975_14174</name>
</gene>
<dbReference type="Proteomes" id="UP000054359">
    <property type="component" value="Unassembled WGS sequence"/>
</dbReference>
<comment type="similarity">
    <text evidence="4">Belongs to the ELP4 family.</text>
</comment>
<evidence type="ECO:0000256" key="5">
    <source>
        <dbReference type="ARBA" id="ARBA00020265"/>
    </source>
</evidence>
<comment type="subcellular location">
    <subcellularLocation>
        <location evidence="2">Cytoplasm</location>
    </subcellularLocation>
    <subcellularLocation>
        <location evidence="1">Nucleus</location>
    </subcellularLocation>
</comment>
<evidence type="ECO:0000256" key="3">
    <source>
        <dbReference type="ARBA" id="ARBA00005043"/>
    </source>
</evidence>
<dbReference type="GO" id="GO:0002098">
    <property type="term" value="P:tRNA wobble uridine modification"/>
    <property type="evidence" value="ECO:0007669"/>
    <property type="project" value="InterPro"/>
</dbReference>
<dbReference type="Pfam" id="PF05625">
    <property type="entry name" value="PAXNEB"/>
    <property type="match status" value="1"/>
</dbReference>
<accession>A0A087UZ36</accession>
<proteinExistence type="inferred from homology"/>
<dbReference type="PANTHER" id="PTHR12896:SF1">
    <property type="entry name" value="ELONGATOR COMPLEX PROTEIN 4"/>
    <property type="match status" value="1"/>
</dbReference>
<protein>
    <recommendedName>
        <fullName evidence="5">Elongator complex protein 4</fullName>
    </recommendedName>
</protein>
<dbReference type="GO" id="GO:0008023">
    <property type="term" value="C:transcription elongation factor complex"/>
    <property type="evidence" value="ECO:0007669"/>
    <property type="project" value="TreeGrafter"/>
</dbReference>
<keyword evidence="11" id="KW-1185">Reference proteome</keyword>
<sequence length="368" mass="40662">MTFQPMKQSETVSSYRKTGANTFNIRGTRISVKNSLLLTSTGSSTLDFFIGGGLAIGTICLIEEDQYNTYSNLLLKYFLAEGIVNQHSVLLAGGDESPQKILQELPAVKSFECKSEPKREESAMSENLKIAWRYQKNPADTNAAAESYNVGYDLSKTMPDEMISKCNLNLWDPSENTADQQQASGFDFIEAPYSNLFKKAKETVISGGFKTTSKTCESILRIGISSIGSPFWNSCDKSKNGLNLIRFLYMLKSLLRSSYAVAFVTVPSYLLEASALKSQLWQTCDYVIGLESFVGSDVKSNSFFKDYDGLLNIIKLPVLNGFMPLTRTPDLAFKLKKKGFSIERLHLPPDVEDAPPGTQSSFGCSGQP</sequence>
<keyword evidence="8" id="KW-0539">Nucleus</keyword>
<dbReference type="PANTHER" id="PTHR12896">
    <property type="entry name" value="PAX6 NEIGHBOR PROTEIN PAXNEB"/>
    <property type="match status" value="1"/>
</dbReference>
<name>A0A087UZ36_STEMI</name>
<feature type="compositionally biased region" description="Polar residues" evidence="9">
    <location>
        <begin position="357"/>
        <end position="368"/>
    </location>
</feature>
<feature type="non-terminal residue" evidence="10">
    <location>
        <position position="368"/>
    </location>
</feature>
<evidence type="ECO:0000256" key="1">
    <source>
        <dbReference type="ARBA" id="ARBA00004123"/>
    </source>
</evidence>
<evidence type="ECO:0000256" key="4">
    <source>
        <dbReference type="ARBA" id="ARBA00007573"/>
    </source>
</evidence>
<evidence type="ECO:0000313" key="11">
    <source>
        <dbReference type="Proteomes" id="UP000054359"/>
    </source>
</evidence>
<evidence type="ECO:0000313" key="10">
    <source>
        <dbReference type="EMBL" id="KFM82625.1"/>
    </source>
</evidence>
<dbReference type="GO" id="GO:0033588">
    <property type="term" value="C:elongator holoenzyme complex"/>
    <property type="evidence" value="ECO:0007669"/>
    <property type="project" value="InterPro"/>
</dbReference>
<dbReference type="EMBL" id="KK122382">
    <property type="protein sequence ID" value="KFM82625.1"/>
    <property type="molecule type" value="Genomic_DNA"/>
</dbReference>